<sequence length="240" mass="26286">MMTNPTPQTSGSEYRLNPSSSTQNISEVPQTRDEAKYFVSMYFYHKEQVQVHSDPPELLPDHEIGLRLRRGEGVVSTVKEFYFPQAGGDAALPPGGRRQHAHRPHGAGSHPDLPAVGPGAEALGAQHREVVVAMDPLGVVRERLQVSWSHDGQVLRQDESGPGRVRVQNHRTVGDQVLHLAPDVEGQVAQVFGLVYQSSREQLWVLQQGAPLDSCRCSLVGVEEQDVFGSQLVLCGSDCV</sequence>
<gene>
    <name evidence="2" type="ORF">EYF80_032293</name>
</gene>
<accession>A0A4Z2GVJ5</accession>
<dbReference type="Proteomes" id="UP000314294">
    <property type="component" value="Unassembled WGS sequence"/>
</dbReference>
<name>A0A4Z2GVJ5_9TELE</name>
<dbReference type="AlphaFoldDB" id="A0A4Z2GVJ5"/>
<comment type="caution">
    <text evidence="2">The sequence shown here is derived from an EMBL/GenBank/DDBJ whole genome shotgun (WGS) entry which is preliminary data.</text>
</comment>
<feature type="region of interest" description="Disordered" evidence="1">
    <location>
        <begin position="89"/>
        <end position="116"/>
    </location>
</feature>
<evidence type="ECO:0000313" key="2">
    <source>
        <dbReference type="EMBL" id="TNN57469.1"/>
    </source>
</evidence>
<keyword evidence="3" id="KW-1185">Reference proteome</keyword>
<dbReference type="EMBL" id="SRLO01000404">
    <property type="protein sequence ID" value="TNN57469.1"/>
    <property type="molecule type" value="Genomic_DNA"/>
</dbReference>
<feature type="region of interest" description="Disordered" evidence="1">
    <location>
        <begin position="1"/>
        <end position="29"/>
    </location>
</feature>
<evidence type="ECO:0000313" key="3">
    <source>
        <dbReference type="Proteomes" id="UP000314294"/>
    </source>
</evidence>
<organism evidence="2 3">
    <name type="scientific">Liparis tanakae</name>
    <name type="common">Tanaka's snailfish</name>
    <dbReference type="NCBI Taxonomy" id="230148"/>
    <lineage>
        <taxon>Eukaryota</taxon>
        <taxon>Metazoa</taxon>
        <taxon>Chordata</taxon>
        <taxon>Craniata</taxon>
        <taxon>Vertebrata</taxon>
        <taxon>Euteleostomi</taxon>
        <taxon>Actinopterygii</taxon>
        <taxon>Neopterygii</taxon>
        <taxon>Teleostei</taxon>
        <taxon>Neoteleostei</taxon>
        <taxon>Acanthomorphata</taxon>
        <taxon>Eupercaria</taxon>
        <taxon>Perciformes</taxon>
        <taxon>Cottioidei</taxon>
        <taxon>Cottales</taxon>
        <taxon>Liparidae</taxon>
        <taxon>Liparis</taxon>
    </lineage>
</organism>
<protein>
    <submittedName>
        <fullName evidence="2">Uncharacterized protein</fullName>
    </submittedName>
</protein>
<evidence type="ECO:0000256" key="1">
    <source>
        <dbReference type="SAM" id="MobiDB-lite"/>
    </source>
</evidence>
<reference evidence="2 3" key="1">
    <citation type="submission" date="2019-03" db="EMBL/GenBank/DDBJ databases">
        <title>First draft genome of Liparis tanakae, snailfish: a comprehensive survey of snailfish specific genes.</title>
        <authorList>
            <person name="Kim W."/>
            <person name="Song I."/>
            <person name="Jeong J.-H."/>
            <person name="Kim D."/>
            <person name="Kim S."/>
            <person name="Ryu S."/>
            <person name="Song J.Y."/>
            <person name="Lee S.K."/>
        </authorList>
    </citation>
    <scope>NUCLEOTIDE SEQUENCE [LARGE SCALE GENOMIC DNA]</scope>
    <source>
        <tissue evidence="2">Muscle</tissue>
    </source>
</reference>
<proteinExistence type="predicted"/>